<comment type="caution">
    <text evidence="2">The sequence shown here is derived from an EMBL/GenBank/DDBJ whole genome shotgun (WGS) entry which is preliminary data.</text>
</comment>
<keyword evidence="1" id="KW-0812">Transmembrane</keyword>
<dbReference type="EMBL" id="VTFR01000002">
    <property type="protein sequence ID" value="TYT35013.1"/>
    <property type="molecule type" value="Genomic_DNA"/>
</dbReference>
<reference evidence="2 3" key="1">
    <citation type="submission" date="2019-08" db="EMBL/GenBank/DDBJ databases">
        <title>The draft genome of Lelliottia nimipressuralis strain CICC 24156.</title>
        <authorList>
            <person name="Wu W."/>
            <person name="Feng Y."/>
            <person name="Zong Z."/>
        </authorList>
    </citation>
    <scope>NUCLEOTIDE SEQUENCE [LARGE SCALE GENOMIC DNA]</scope>
    <source>
        <strain evidence="2 3">CICC 24156</strain>
    </source>
</reference>
<feature type="transmembrane region" description="Helical" evidence="1">
    <location>
        <begin position="94"/>
        <end position="118"/>
    </location>
</feature>
<keyword evidence="1" id="KW-1133">Transmembrane helix</keyword>
<name>A0ABY3P6R0_9ENTR</name>
<accession>A0ABY3P6R0</accession>
<proteinExistence type="predicted"/>
<evidence type="ECO:0000313" key="3">
    <source>
        <dbReference type="Proteomes" id="UP000323910"/>
    </source>
</evidence>
<dbReference type="Proteomes" id="UP000323910">
    <property type="component" value="Unassembled WGS sequence"/>
</dbReference>
<protein>
    <submittedName>
        <fullName evidence="2">Tail assembly protein</fullName>
    </submittedName>
</protein>
<evidence type="ECO:0000256" key="1">
    <source>
        <dbReference type="SAM" id="Phobius"/>
    </source>
</evidence>
<keyword evidence="3" id="KW-1185">Reference proteome</keyword>
<dbReference type="RefSeq" id="WP_129036210.1">
    <property type="nucleotide sequence ID" value="NZ_SDDX01000028.1"/>
</dbReference>
<feature type="transmembrane region" description="Helical" evidence="1">
    <location>
        <begin position="124"/>
        <end position="145"/>
    </location>
</feature>
<evidence type="ECO:0000313" key="2">
    <source>
        <dbReference type="EMBL" id="TYT35013.1"/>
    </source>
</evidence>
<sequence length="207" mass="21561">MKKTLILKGRMAKKFGKTHQFHVADLREMLRAMCSQVPGFRKYMSEAHINGIRFAFYSGRNNIGIGEFDMTMGGDVFTIEPVLEGAKNGGMLQIVIGAVAIAAAFFTAGGSLALYGAAIGATTATGAAVTALTSIGVSMMLGGVVQMLTPQPSFNVGASSSTDNKPNYAFGAPVNTVSMGYPVPVLYGAREVGGAIISAGMFSSDQQ</sequence>
<keyword evidence="1" id="KW-0472">Membrane</keyword>
<gene>
    <name evidence="2" type="ORF">FZO59_05130</name>
</gene>
<organism evidence="2 3">
    <name type="scientific">Lelliottia nimipressuralis</name>
    <dbReference type="NCBI Taxonomy" id="69220"/>
    <lineage>
        <taxon>Bacteria</taxon>
        <taxon>Pseudomonadati</taxon>
        <taxon>Pseudomonadota</taxon>
        <taxon>Gammaproteobacteria</taxon>
        <taxon>Enterobacterales</taxon>
        <taxon>Enterobacteriaceae</taxon>
        <taxon>Lelliottia</taxon>
    </lineage>
</organism>